<comment type="caution">
    <text evidence="8">The sequence shown here is derived from an EMBL/GenBank/DDBJ whole genome shotgun (WGS) entry which is preliminary data.</text>
</comment>
<dbReference type="Proteomes" id="UP000664357">
    <property type="component" value="Unassembled WGS sequence"/>
</dbReference>
<evidence type="ECO:0000256" key="2">
    <source>
        <dbReference type="ARBA" id="ARBA00022448"/>
    </source>
</evidence>
<dbReference type="Pfam" id="PF00358">
    <property type="entry name" value="PTS_EIIA_1"/>
    <property type="match status" value="1"/>
</dbReference>
<evidence type="ECO:0000313" key="8">
    <source>
        <dbReference type="EMBL" id="MEO1768798.1"/>
    </source>
</evidence>
<keyword evidence="3" id="KW-0762">Sugar transport</keyword>
<dbReference type="PROSITE" id="PS51093">
    <property type="entry name" value="PTS_EIIA_TYPE_1"/>
    <property type="match status" value="1"/>
</dbReference>
<dbReference type="RefSeq" id="WP_207700900.1">
    <property type="nucleotide sequence ID" value="NZ_JAFREL020000001.1"/>
</dbReference>
<evidence type="ECO:0000256" key="5">
    <source>
        <dbReference type="ARBA" id="ARBA00022683"/>
    </source>
</evidence>
<gene>
    <name evidence="8" type="ORF">JZO67_000737</name>
</gene>
<dbReference type="InterPro" id="IPR001127">
    <property type="entry name" value="PTS_EIIA_1_perm"/>
</dbReference>
<keyword evidence="2" id="KW-0813">Transport</keyword>
<dbReference type="PROSITE" id="PS00371">
    <property type="entry name" value="PTS_EIIA_TYPE_1_HIS"/>
    <property type="match status" value="1"/>
</dbReference>
<comment type="subcellular location">
    <subcellularLocation>
        <location evidence="1">Cytoplasm</location>
    </subcellularLocation>
</comment>
<keyword evidence="9" id="KW-1185">Reference proteome</keyword>
<evidence type="ECO:0000259" key="7">
    <source>
        <dbReference type="PROSITE" id="PS51093"/>
    </source>
</evidence>
<evidence type="ECO:0000256" key="3">
    <source>
        <dbReference type="ARBA" id="ARBA00022597"/>
    </source>
</evidence>
<keyword evidence="4" id="KW-0808">Transferase</keyword>
<dbReference type="PANTHER" id="PTHR45008:SF1">
    <property type="entry name" value="PTS SYSTEM GLUCOSE-SPECIFIC EIIA COMPONENT"/>
    <property type="match status" value="1"/>
</dbReference>
<evidence type="ECO:0000313" key="9">
    <source>
        <dbReference type="Proteomes" id="UP000664357"/>
    </source>
</evidence>
<dbReference type="Gene3D" id="2.70.70.10">
    <property type="entry name" value="Glucose Permease (Domain IIA)"/>
    <property type="match status" value="1"/>
</dbReference>
<organism evidence="8 9">
    <name type="scientific">Candidatus Enterococcus ferrettii</name>
    <dbReference type="NCBI Taxonomy" id="2815324"/>
    <lineage>
        <taxon>Bacteria</taxon>
        <taxon>Bacillati</taxon>
        <taxon>Bacillota</taxon>
        <taxon>Bacilli</taxon>
        <taxon>Lactobacillales</taxon>
        <taxon>Enterococcaceae</taxon>
        <taxon>Enterococcus</taxon>
    </lineage>
</organism>
<accession>A0ABV0EMK7</accession>
<dbReference type="SUPFAM" id="SSF51261">
    <property type="entry name" value="Duplicated hybrid motif"/>
    <property type="match status" value="1"/>
</dbReference>
<dbReference type="EMBL" id="JAFREL020000001">
    <property type="protein sequence ID" value="MEO1768798.1"/>
    <property type="molecule type" value="Genomic_DNA"/>
</dbReference>
<dbReference type="NCBIfam" id="TIGR00830">
    <property type="entry name" value="PTBA"/>
    <property type="match status" value="1"/>
</dbReference>
<dbReference type="PANTHER" id="PTHR45008">
    <property type="entry name" value="PTS SYSTEM GLUCOSE-SPECIFIC EIIA COMPONENT"/>
    <property type="match status" value="1"/>
</dbReference>
<sequence>MFKRFKKNKKEIYCPVNGEVIAIEAVNDPVFASKAMGDGFAVEPLDGAIYAPMTGKVTSVFPTKHAIGLVTDDGLELLIHIGIDTVALNGEGFDILVAEGDAVTADTQLAKVDLEHLRKEQKPSTTMVIFTNLADQLLKVQTGGNTVKAVIGTL</sequence>
<dbReference type="InterPro" id="IPR011055">
    <property type="entry name" value="Dup_hybrid_motif"/>
</dbReference>
<dbReference type="InterPro" id="IPR050890">
    <property type="entry name" value="PTS_EIIA_component"/>
</dbReference>
<feature type="domain" description="PTS EIIA type-1" evidence="7">
    <location>
        <begin position="28"/>
        <end position="132"/>
    </location>
</feature>
<evidence type="ECO:0000256" key="1">
    <source>
        <dbReference type="ARBA" id="ARBA00004496"/>
    </source>
</evidence>
<proteinExistence type="predicted"/>
<name>A0ABV0EMK7_9ENTE</name>
<reference evidence="8 9" key="1">
    <citation type="submission" date="2024-02" db="EMBL/GenBank/DDBJ databases">
        <title>The Genome Sequence of Enterococcus sp. DIV0159.</title>
        <authorList>
            <person name="Earl A."/>
            <person name="Manson A."/>
            <person name="Gilmore M."/>
            <person name="Sanders J."/>
            <person name="Shea T."/>
            <person name="Howe W."/>
            <person name="Livny J."/>
            <person name="Cuomo C."/>
            <person name="Neafsey D."/>
            <person name="Birren B."/>
        </authorList>
    </citation>
    <scope>NUCLEOTIDE SEQUENCE [LARGE SCALE GENOMIC DNA]</scope>
    <source>
        <strain evidence="8 9">665A</strain>
    </source>
</reference>
<keyword evidence="5" id="KW-0598">Phosphotransferase system</keyword>
<protein>
    <submittedName>
        <fullName evidence="8">PTS system, sugar-specific IIA component</fullName>
    </submittedName>
</protein>
<keyword evidence="6" id="KW-0418">Kinase</keyword>
<evidence type="ECO:0000256" key="4">
    <source>
        <dbReference type="ARBA" id="ARBA00022679"/>
    </source>
</evidence>
<evidence type="ECO:0000256" key="6">
    <source>
        <dbReference type="ARBA" id="ARBA00022777"/>
    </source>
</evidence>